<proteinExistence type="predicted"/>
<organism evidence="2 3">
    <name type="scientific">Empedobacter falsenii</name>
    <dbReference type="NCBI Taxonomy" id="343874"/>
    <lineage>
        <taxon>Bacteria</taxon>
        <taxon>Pseudomonadati</taxon>
        <taxon>Bacteroidota</taxon>
        <taxon>Flavobacteriia</taxon>
        <taxon>Flavobacteriales</taxon>
        <taxon>Weeksellaceae</taxon>
        <taxon>Empedobacter</taxon>
    </lineage>
</organism>
<dbReference type="Proteomes" id="UP001173578">
    <property type="component" value="Unassembled WGS sequence"/>
</dbReference>
<protein>
    <submittedName>
        <fullName evidence="2">Uncharacterized protein</fullName>
    </submittedName>
</protein>
<name>A0AAW7DF55_9FLAO</name>
<dbReference type="EMBL" id="JACALR010000002">
    <property type="protein sequence ID" value="MDM1550586.1"/>
    <property type="molecule type" value="Genomic_DNA"/>
</dbReference>
<feature type="compositionally biased region" description="Basic residues" evidence="1">
    <location>
        <begin position="22"/>
        <end position="46"/>
    </location>
</feature>
<sequence>MNNIYFIKSGPKPNKPDGTPDKRRRITPPNKPKHPGLKPHIHKPVD</sequence>
<accession>A0AAW7DF55</accession>
<reference evidence="2" key="2">
    <citation type="journal article" date="2022" name="Sci. Total Environ.">
        <title>Prevalence, transmission, and molecular epidemiology of tet(X)-positive bacteria among humans, animals, and environmental niches in China: An epidemiological, and genomic-based study.</title>
        <authorList>
            <person name="Dong N."/>
            <person name="Zeng Y."/>
            <person name="Cai C."/>
            <person name="Sun C."/>
            <person name="Lu J."/>
            <person name="Liu C."/>
            <person name="Zhou H."/>
            <person name="Sun Q."/>
            <person name="Shu L."/>
            <person name="Wang H."/>
            <person name="Wang Y."/>
            <person name="Wang S."/>
            <person name="Wu C."/>
            <person name="Chan E.W."/>
            <person name="Chen G."/>
            <person name="Shen Z."/>
            <person name="Chen S."/>
            <person name="Zhang R."/>
        </authorList>
    </citation>
    <scope>NUCLEOTIDE SEQUENCE</scope>
    <source>
        <strain evidence="2">210</strain>
    </source>
</reference>
<evidence type="ECO:0000313" key="3">
    <source>
        <dbReference type="Proteomes" id="UP001173578"/>
    </source>
</evidence>
<reference evidence="2" key="1">
    <citation type="submission" date="2020-06" db="EMBL/GenBank/DDBJ databases">
        <authorList>
            <person name="Dong N."/>
        </authorList>
    </citation>
    <scope>NUCLEOTIDE SEQUENCE</scope>
    <source>
        <strain evidence="2">210</strain>
    </source>
</reference>
<dbReference type="RefSeq" id="WP_286485271.1">
    <property type="nucleotide sequence ID" value="NZ_JACALR010000002.1"/>
</dbReference>
<evidence type="ECO:0000313" key="2">
    <source>
        <dbReference type="EMBL" id="MDM1550586.1"/>
    </source>
</evidence>
<evidence type="ECO:0000256" key="1">
    <source>
        <dbReference type="SAM" id="MobiDB-lite"/>
    </source>
</evidence>
<dbReference type="AlphaFoldDB" id="A0AAW7DF55"/>
<comment type="caution">
    <text evidence="2">The sequence shown here is derived from an EMBL/GenBank/DDBJ whole genome shotgun (WGS) entry which is preliminary data.</text>
</comment>
<gene>
    <name evidence="2" type="ORF">HX095_05100</name>
</gene>
<feature type="region of interest" description="Disordered" evidence="1">
    <location>
        <begin position="1"/>
        <end position="46"/>
    </location>
</feature>